<dbReference type="EMBL" id="DS113260">
    <property type="protein sequence ID" value="EAY15145.1"/>
    <property type="molecule type" value="Genomic_DNA"/>
</dbReference>
<dbReference type="VEuPathDB" id="TrichDB:TVAG_392620"/>
<reference evidence="3" key="1">
    <citation type="submission" date="2006-10" db="EMBL/GenBank/DDBJ databases">
        <authorList>
            <person name="Amadeo P."/>
            <person name="Zhao Q."/>
            <person name="Wortman J."/>
            <person name="Fraser-Liggett C."/>
            <person name="Carlton J."/>
        </authorList>
    </citation>
    <scope>NUCLEOTIDE SEQUENCE</scope>
    <source>
        <strain evidence="3">G3</strain>
    </source>
</reference>
<dbReference type="PANTHER" id="PTHR16861">
    <property type="entry name" value="GLYCOPROTEIN 38"/>
    <property type="match status" value="1"/>
</dbReference>
<dbReference type="Proteomes" id="UP000001542">
    <property type="component" value="Unassembled WGS sequence"/>
</dbReference>
<keyword evidence="4" id="KW-1185">Reference proteome</keyword>
<keyword evidence="2" id="KW-1133">Transmembrane helix</keyword>
<evidence type="ECO:0000256" key="2">
    <source>
        <dbReference type="SAM" id="Phobius"/>
    </source>
</evidence>
<dbReference type="PANTHER" id="PTHR16861:SF4">
    <property type="entry name" value="SH3 DOMAIN PROTEIN (AFU_ORTHOLOGUE AFUA_1G13610)"/>
    <property type="match status" value="1"/>
</dbReference>
<dbReference type="AlphaFoldDB" id="A2DWW3"/>
<dbReference type="VEuPathDB" id="TrichDB:TVAGG3_0839240"/>
<name>A2DWW3_TRIV3</name>
<evidence type="ECO:0000256" key="1">
    <source>
        <dbReference type="SAM" id="MobiDB-lite"/>
    </source>
</evidence>
<gene>
    <name evidence="3" type="ORF">TVAG_392620</name>
</gene>
<dbReference type="KEGG" id="tva:4773146"/>
<protein>
    <submittedName>
        <fullName evidence="3">Uncharacterized protein</fullName>
    </submittedName>
</protein>
<keyword evidence="2" id="KW-0472">Membrane</keyword>
<evidence type="ECO:0000313" key="4">
    <source>
        <dbReference type="Proteomes" id="UP000001542"/>
    </source>
</evidence>
<feature type="transmembrane region" description="Helical" evidence="2">
    <location>
        <begin position="282"/>
        <end position="309"/>
    </location>
</feature>
<dbReference type="InParanoid" id="A2DWW3"/>
<keyword evidence="2" id="KW-0812">Transmembrane</keyword>
<feature type="region of interest" description="Disordered" evidence="1">
    <location>
        <begin position="256"/>
        <end position="275"/>
    </location>
</feature>
<proteinExistence type="predicted"/>
<accession>A2DWW3</accession>
<organism evidence="3 4">
    <name type="scientific">Trichomonas vaginalis (strain ATCC PRA-98 / G3)</name>
    <dbReference type="NCBI Taxonomy" id="412133"/>
    <lineage>
        <taxon>Eukaryota</taxon>
        <taxon>Metamonada</taxon>
        <taxon>Parabasalia</taxon>
        <taxon>Trichomonadida</taxon>
        <taxon>Trichomonadidae</taxon>
        <taxon>Trichomonas</taxon>
    </lineage>
</organism>
<reference evidence="3" key="2">
    <citation type="journal article" date="2007" name="Science">
        <title>Draft genome sequence of the sexually transmitted pathogen Trichomonas vaginalis.</title>
        <authorList>
            <person name="Carlton J.M."/>
            <person name="Hirt R.P."/>
            <person name="Silva J.C."/>
            <person name="Delcher A.L."/>
            <person name="Schatz M."/>
            <person name="Zhao Q."/>
            <person name="Wortman J.R."/>
            <person name="Bidwell S.L."/>
            <person name="Alsmark U.C.M."/>
            <person name="Besteiro S."/>
            <person name="Sicheritz-Ponten T."/>
            <person name="Noel C.J."/>
            <person name="Dacks J.B."/>
            <person name="Foster P.G."/>
            <person name="Simillion C."/>
            <person name="Van de Peer Y."/>
            <person name="Miranda-Saavedra D."/>
            <person name="Barton G.J."/>
            <person name="Westrop G.D."/>
            <person name="Mueller S."/>
            <person name="Dessi D."/>
            <person name="Fiori P.L."/>
            <person name="Ren Q."/>
            <person name="Paulsen I."/>
            <person name="Zhang H."/>
            <person name="Bastida-Corcuera F.D."/>
            <person name="Simoes-Barbosa A."/>
            <person name="Brown M.T."/>
            <person name="Hayes R.D."/>
            <person name="Mukherjee M."/>
            <person name="Okumura C.Y."/>
            <person name="Schneider R."/>
            <person name="Smith A.J."/>
            <person name="Vanacova S."/>
            <person name="Villalvazo M."/>
            <person name="Haas B.J."/>
            <person name="Pertea M."/>
            <person name="Feldblyum T.V."/>
            <person name="Utterback T.R."/>
            <person name="Shu C.L."/>
            <person name="Osoegawa K."/>
            <person name="de Jong P.J."/>
            <person name="Hrdy I."/>
            <person name="Horvathova L."/>
            <person name="Zubacova Z."/>
            <person name="Dolezal P."/>
            <person name="Malik S.B."/>
            <person name="Logsdon J.M. Jr."/>
            <person name="Henze K."/>
            <person name="Gupta A."/>
            <person name="Wang C.C."/>
            <person name="Dunne R.L."/>
            <person name="Upcroft J.A."/>
            <person name="Upcroft P."/>
            <person name="White O."/>
            <person name="Salzberg S.L."/>
            <person name="Tang P."/>
            <person name="Chiu C.-H."/>
            <person name="Lee Y.-S."/>
            <person name="Embley T.M."/>
            <person name="Coombs G.H."/>
            <person name="Mottram J.C."/>
            <person name="Tachezy J."/>
            <person name="Fraser-Liggett C.M."/>
            <person name="Johnson P.J."/>
        </authorList>
    </citation>
    <scope>NUCLEOTIDE SEQUENCE [LARGE SCALE GENOMIC DNA]</scope>
    <source>
        <strain evidence="3">G3</strain>
    </source>
</reference>
<evidence type="ECO:0000313" key="3">
    <source>
        <dbReference type="EMBL" id="EAY15145.1"/>
    </source>
</evidence>
<sequence>MATQIITPGEKYCIRGSVLLAANTSFSIKPYFAKSNGYTTDFIYEESDEFANPLAVLGSSITRRGESGQQLDYTYPISIIKANQALKLQCVWTTPSVYFSYISDNKTIESGSESIVSTLRKGNIKIGLSIIYSENSRKIKMQSLSLISKKNLTYFYNRDQYFDFAYSYFPLDGHKDRNGTLGPSACAEFRATMSQYEKVKANVSVSGNVTISWQPTASASAATDDDEFLFPEFTASLSTKEGVFTLDNIDQKFPSMLTTKEDNDDNLEKGDADQTDESGLPWWSILLIVIGAIIVITIIFVAIVFIFVFKKARDNNSEKSEENI</sequence>
<dbReference type="RefSeq" id="XP_001327368.1">
    <property type="nucleotide sequence ID" value="XM_001327333.1"/>
</dbReference>